<name>E5XS19_SEGRC</name>
<sequence length="242" mass="26145">MPEPERRAQVRWAALPSAPYAVLAQLFMAVEIISNITASKGVELFSGVSFAIGPVQILPVVTDGAFFLFPLSYVIGDVLSEVYGFTATRRVVWAGFAGLILAAVCFRAAIGLPSAPFYDRGGAFGQVLGATPWLLAAGLAGFVSGELVNSYVMVALKRRSGERRLWLRLSSSTLAGEFVDTLVFCSIAAGAIGIATWRDFVNYTVFGFLWKSAVEFLVMPVTYQVIKLVKRLEPTYGGRVEA</sequence>
<comment type="subcellular location">
    <subcellularLocation>
        <location evidence="1">Cell membrane</location>
        <topology evidence="1">Multi-pass membrane protein</topology>
    </subcellularLocation>
</comment>
<gene>
    <name evidence="2" type="ORF">HMPREF9336_02291</name>
</gene>
<comment type="caution">
    <text evidence="2">The sequence shown here is derived from an EMBL/GenBank/DDBJ whole genome shotgun (WGS) entry which is preliminary data.</text>
</comment>
<keyword evidence="3" id="KW-1185">Reference proteome</keyword>
<keyword evidence="1" id="KW-1133">Transmembrane helix</keyword>
<comment type="similarity">
    <text evidence="1">Belongs to the vitamin uptake transporter (VUT/ECF) (TC 2.A.88) family. Q precursor transporter subfamily.</text>
</comment>
<dbReference type="PANTHER" id="PTHR34300">
    <property type="entry name" value="QUEUOSINE PRECURSOR TRANSPORTER-RELATED"/>
    <property type="match status" value="1"/>
</dbReference>
<feature type="transmembrane region" description="Helical" evidence="1">
    <location>
        <begin position="203"/>
        <end position="223"/>
    </location>
</feature>
<comment type="function">
    <text evidence="1">Involved in the import of queuosine (Q) precursors, required for Q precursor salvage.</text>
</comment>
<keyword evidence="1" id="KW-0472">Membrane</keyword>
<accession>E5XS19</accession>
<feature type="transmembrane region" description="Helical" evidence="1">
    <location>
        <begin position="130"/>
        <end position="154"/>
    </location>
</feature>
<dbReference type="OrthoDB" id="9805479at2"/>
<feature type="transmembrane region" description="Helical" evidence="1">
    <location>
        <begin position="91"/>
        <end position="110"/>
    </location>
</feature>
<keyword evidence="1" id="KW-0812">Transmembrane</keyword>
<dbReference type="RefSeq" id="WP_007470505.1">
    <property type="nucleotide sequence ID" value="NZ_KI391953.1"/>
</dbReference>
<feature type="transmembrane region" description="Helical" evidence="1">
    <location>
        <begin position="174"/>
        <end position="197"/>
    </location>
</feature>
<dbReference type="GO" id="GO:0005886">
    <property type="term" value="C:plasma membrane"/>
    <property type="evidence" value="ECO:0007669"/>
    <property type="project" value="UniProtKB-SubCell"/>
</dbReference>
<dbReference type="AlphaFoldDB" id="E5XS19"/>
<reference evidence="2 3" key="1">
    <citation type="journal article" date="2011" name="Stand. Genomic Sci.">
        <title>High quality draft genome sequence of Segniliparus rugosus CDC 945(T)= (ATCC BAA-974(T)).</title>
        <authorList>
            <person name="Earl A.M."/>
            <person name="Desjardins C.A."/>
            <person name="Fitzgerald M.G."/>
            <person name="Arachchi H.M."/>
            <person name="Zeng Q."/>
            <person name="Mehta T."/>
            <person name="Griggs A."/>
            <person name="Birren B.W."/>
            <person name="Toney N.C."/>
            <person name="Carr J."/>
            <person name="Posey J."/>
            <person name="Butler W.R."/>
        </authorList>
    </citation>
    <scope>NUCLEOTIDE SEQUENCE [LARGE SCALE GENOMIC DNA]</scope>
    <source>
        <strain evidence="3">ATCC BAA-974 / DSM 45345 / CCUG 50838 / CIP 108380 / JCM 13579 / CDC 945</strain>
    </source>
</reference>
<dbReference type="STRING" id="679197.HMPREF9336_02291"/>
<evidence type="ECO:0000256" key="1">
    <source>
        <dbReference type="HAMAP-Rule" id="MF_02088"/>
    </source>
</evidence>
<proteinExistence type="inferred from homology"/>
<feature type="transmembrane region" description="Helical" evidence="1">
    <location>
        <begin position="57"/>
        <end position="79"/>
    </location>
</feature>
<keyword evidence="1" id="KW-1003">Cell membrane</keyword>
<organism evidence="2 3">
    <name type="scientific">Segniliparus rugosus (strain ATCC BAA-974 / DSM 45345 / CCUG 50838 / CIP 108380 / JCM 13579 / CDC 945)</name>
    <dbReference type="NCBI Taxonomy" id="679197"/>
    <lineage>
        <taxon>Bacteria</taxon>
        <taxon>Bacillati</taxon>
        <taxon>Actinomycetota</taxon>
        <taxon>Actinomycetes</taxon>
        <taxon>Mycobacteriales</taxon>
        <taxon>Segniliparaceae</taxon>
        <taxon>Segniliparus</taxon>
    </lineage>
</organism>
<protein>
    <recommendedName>
        <fullName evidence="1">Probable queuosine precursor transporter</fullName>
        <shortName evidence="1">Q precursor transporter</shortName>
    </recommendedName>
</protein>
<dbReference type="Pfam" id="PF02592">
    <property type="entry name" value="Vut_1"/>
    <property type="match status" value="1"/>
</dbReference>
<dbReference type="HOGENOM" id="CLU_075503_1_0_11"/>
<evidence type="ECO:0000313" key="2">
    <source>
        <dbReference type="EMBL" id="EFV12804.1"/>
    </source>
</evidence>
<dbReference type="HAMAP" id="MF_02088">
    <property type="entry name" value="Q_prec_transport"/>
    <property type="match status" value="1"/>
</dbReference>
<dbReference type="GO" id="GO:0022857">
    <property type="term" value="F:transmembrane transporter activity"/>
    <property type="evidence" value="ECO:0007669"/>
    <property type="project" value="UniProtKB-UniRule"/>
</dbReference>
<dbReference type="eggNOG" id="COG1738">
    <property type="taxonomic scope" value="Bacteria"/>
</dbReference>
<dbReference type="PANTHER" id="PTHR34300:SF2">
    <property type="entry name" value="QUEUOSINE PRECURSOR TRANSPORTER-RELATED"/>
    <property type="match status" value="1"/>
</dbReference>
<dbReference type="InterPro" id="IPR003744">
    <property type="entry name" value="YhhQ"/>
</dbReference>
<dbReference type="EMBL" id="ACZI02000002">
    <property type="protein sequence ID" value="EFV12804.1"/>
    <property type="molecule type" value="Genomic_DNA"/>
</dbReference>
<feature type="transmembrane region" description="Helical" evidence="1">
    <location>
        <begin position="12"/>
        <end position="37"/>
    </location>
</feature>
<dbReference type="NCBIfam" id="TIGR00697">
    <property type="entry name" value="queuosine precursor transporter"/>
    <property type="match status" value="1"/>
</dbReference>
<dbReference type="Proteomes" id="UP000004816">
    <property type="component" value="Unassembled WGS sequence"/>
</dbReference>
<evidence type="ECO:0000313" key="3">
    <source>
        <dbReference type="Proteomes" id="UP000004816"/>
    </source>
</evidence>
<keyword evidence="1" id="KW-0813">Transport</keyword>